<keyword evidence="9" id="KW-0943">RNA-mediated gene silencing</keyword>
<dbReference type="InterPro" id="IPR049077">
    <property type="entry name" value="MOV-10_Ig-like"/>
</dbReference>
<dbReference type="Pfam" id="PF13086">
    <property type="entry name" value="AAA_11"/>
    <property type="match status" value="2"/>
</dbReference>
<evidence type="ECO:0000256" key="10">
    <source>
        <dbReference type="ARBA" id="ARBA00047984"/>
    </source>
</evidence>
<dbReference type="CDD" id="cd18038">
    <property type="entry name" value="DEXXQc_Helz-like"/>
    <property type="match status" value="1"/>
</dbReference>
<dbReference type="InterPro" id="IPR041679">
    <property type="entry name" value="DNA2/NAM7-like_C"/>
</dbReference>
<evidence type="ECO:0000313" key="12">
    <source>
        <dbReference type="Ensembl" id="ENSMMOP00000011210.1"/>
    </source>
</evidence>
<keyword evidence="5" id="KW-0547">Nucleotide-binding</keyword>
<dbReference type="CDD" id="cd18808">
    <property type="entry name" value="SF1_C_Upf1"/>
    <property type="match status" value="1"/>
</dbReference>
<keyword evidence="6" id="KW-0378">Hydrolase</keyword>
<evidence type="ECO:0000256" key="4">
    <source>
        <dbReference type="ARBA" id="ARBA00022490"/>
    </source>
</evidence>
<reference evidence="12" key="2">
    <citation type="submission" date="2025-09" db="UniProtKB">
        <authorList>
            <consortium name="Ensembl"/>
        </authorList>
    </citation>
    <scope>IDENTIFICATION</scope>
</reference>
<evidence type="ECO:0000256" key="1">
    <source>
        <dbReference type="ARBA" id="ARBA00004496"/>
    </source>
</evidence>
<keyword evidence="7" id="KW-0347">Helicase</keyword>
<feature type="domain" description="AAA+ ATPase" evidence="11">
    <location>
        <begin position="238"/>
        <end position="409"/>
    </location>
</feature>
<dbReference type="SUPFAM" id="SSF52540">
    <property type="entry name" value="P-loop containing nucleoside triphosphate hydrolases"/>
    <property type="match status" value="1"/>
</dbReference>
<dbReference type="InterPro" id="IPR026122">
    <property type="entry name" value="MOV-10/SDE3_DEXXQ/H-box"/>
</dbReference>
<dbReference type="GO" id="GO:0032574">
    <property type="term" value="F:5'-3' RNA helicase activity"/>
    <property type="evidence" value="ECO:0007669"/>
    <property type="project" value="InterPro"/>
</dbReference>
<dbReference type="InterPro" id="IPR027417">
    <property type="entry name" value="P-loop_NTPase"/>
</dbReference>
<dbReference type="InterPro" id="IPR041677">
    <property type="entry name" value="DNA2/NAM7_AAA_11"/>
</dbReference>
<dbReference type="GO" id="GO:0005737">
    <property type="term" value="C:cytoplasm"/>
    <property type="evidence" value="ECO:0007669"/>
    <property type="project" value="UniProtKB-SubCell"/>
</dbReference>
<dbReference type="PANTHER" id="PTHR45418">
    <property type="entry name" value="CANCER/TESTIS ANTIGEN 55"/>
    <property type="match status" value="1"/>
</dbReference>
<dbReference type="Ensembl" id="ENSMMOT00000011405.1">
    <property type="protein sequence ID" value="ENSMMOP00000011210.1"/>
    <property type="gene ID" value="ENSMMOG00000008592.1"/>
</dbReference>
<dbReference type="Gene3D" id="3.40.50.300">
    <property type="entry name" value="P-loop containing nucleotide triphosphate hydrolases"/>
    <property type="match status" value="2"/>
</dbReference>
<dbReference type="Pfam" id="PF21634">
    <property type="entry name" value="MOV-10_beta-barrel"/>
    <property type="match status" value="1"/>
</dbReference>
<evidence type="ECO:0000256" key="5">
    <source>
        <dbReference type="ARBA" id="ARBA00022741"/>
    </source>
</evidence>
<dbReference type="OMA" id="ELEVCGP"/>
<keyword evidence="8" id="KW-0067">ATP-binding</keyword>
<protein>
    <recommendedName>
        <fullName evidence="3">RNA helicase</fullName>
        <ecNumber evidence="3">3.6.4.13</ecNumber>
    </recommendedName>
</protein>
<dbReference type="Pfam" id="PF21633">
    <property type="entry name" value="MOV-10_Ig-like"/>
    <property type="match status" value="1"/>
</dbReference>
<dbReference type="GO" id="GO:0016787">
    <property type="term" value="F:hydrolase activity"/>
    <property type="evidence" value="ECO:0007669"/>
    <property type="project" value="UniProtKB-KW"/>
</dbReference>
<evidence type="ECO:0000256" key="9">
    <source>
        <dbReference type="ARBA" id="ARBA00023158"/>
    </source>
</evidence>
<evidence type="ECO:0000256" key="3">
    <source>
        <dbReference type="ARBA" id="ARBA00012552"/>
    </source>
</evidence>
<dbReference type="InterPro" id="IPR003593">
    <property type="entry name" value="AAA+_ATPase"/>
</dbReference>
<dbReference type="InterPro" id="IPR049079">
    <property type="entry name" value="Mov-10_helical"/>
</dbReference>
<keyword evidence="13" id="KW-1185">Reference proteome</keyword>
<dbReference type="GO" id="GO:0005524">
    <property type="term" value="F:ATP binding"/>
    <property type="evidence" value="ECO:0007669"/>
    <property type="project" value="UniProtKB-KW"/>
</dbReference>
<evidence type="ECO:0000256" key="6">
    <source>
        <dbReference type="ARBA" id="ARBA00022801"/>
    </source>
</evidence>
<comment type="catalytic activity">
    <reaction evidence="10">
        <text>ATP + H2O = ADP + phosphate + H(+)</text>
        <dbReference type="Rhea" id="RHEA:13065"/>
        <dbReference type="ChEBI" id="CHEBI:15377"/>
        <dbReference type="ChEBI" id="CHEBI:15378"/>
        <dbReference type="ChEBI" id="CHEBI:30616"/>
        <dbReference type="ChEBI" id="CHEBI:43474"/>
        <dbReference type="ChEBI" id="CHEBI:456216"/>
        <dbReference type="EC" id="3.6.4.13"/>
    </reaction>
</comment>
<reference evidence="12" key="1">
    <citation type="submission" date="2025-08" db="UniProtKB">
        <authorList>
            <consortium name="Ensembl"/>
        </authorList>
    </citation>
    <scope>IDENTIFICATION</scope>
</reference>
<dbReference type="GO" id="GO:0031047">
    <property type="term" value="P:regulatory ncRNA-mediated gene silencing"/>
    <property type="evidence" value="ECO:0007669"/>
    <property type="project" value="UniProtKB-KW"/>
</dbReference>
<keyword evidence="4" id="KW-0963">Cytoplasm</keyword>
<dbReference type="InterPro" id="IPR047187">
    <property type="entry name" value="SF1_C_Upf1"/>
</dbReference>
<dbReference type="Proteomes" id="UP000261620">
    <property type="component" value="Unplaced"/>
</dbReference>
<evidence type="ECO:0000259" key="11">
    <source>
        <dbReference type="SMART" id="SM00382"/>
    </source>
</evidence>
<dbReference type="AlphaFoldDB" id="A0A3Q4B1I1"/>
<name>A0A3Q4B1I1_MOLML</name>
<dbReference type="GO" id="GO:0003723">
    <property type="term" value="F:RNA binding"/>
    <property type="evidence" value="ECO:0007669"/>
    <property type="project" value="InterPro"/>
</dbReference>
<comment type="subcellular location">
    <subcellularLocation>
        <location evidence="1">Cytoplasm</location>
    </subcellularLocation>
</comment>
<sequence length="648" mass="74092">MVNLKVENNGAETVHFTGFLPLYKLEYFTLMDELKVTKTKPLVYFSDVLLRKALLKRRLSWKSYNEKFQLLLFLEEHQMNEELKRYNIPNSERQEATMTRDGVNDKLLVLKVPGLSENRPCVQQGDSLLVCPRDETHEKYRGYVHSVQLNTVKLGFSQELLDRFVDNMTFHVEFTVKRWTLRLQHRATELAVQHNLEEVLFPAVPDFYSQRAKLFDSQLKNNPEQYRAVQHIVAGSSRPAPYVVFGPPGTGKTVTLVEAIKQIEKKQSTSHILACAPCNSAADLLWQEIVKNVHKNKVYRMYASYLNGNCIPEEIKVSADIISMFILELMEYRIMVTTLYTAGRLVSADLPKGHFTHVFVDEAGHAIETECLIPLAGLLHAESGQVVLAGDPKQLGPIVRSHFALKYGLSLLERLMNDFPLYQKNEGMFNNHFVTKLLRNYRSHPAILKIPKELLYDGELQALFVLHIFQGFPVIFQEVSGVEECEANSPSFFNTDEVNMLVNYVTKLLQTHREQGLPAISPSDIGIITPYRKQVEKIHKALEKNGKDLKFKDMNSLKVGTVEQFQGQERRVILVSTVRSNPDDTHFTCSFVKNVKKFNVAVTRAKALLIVVGNSSVLKKDPWKRFIEYCKNEGGYKGQAEENEDYTS</sequence>
<dbReference type="PANTHER" id="PTHR45418:SF1">
    <property type="entry name" value="CANCER_TESTIS ANTIGEN 55"/>
    <property type="match status" value="1"/>
</dbReference>
<dbReference type="Pfam" id="PF21635">
    <property type="entry name" value="Mov-10_helical"/>
    <property type="match status" value="1"/>
</dbReference>
<dbReference type="InterPro" id="IPR049080">
    <property type="entry name" value="MOV-10-like_beta-barrel"/>
</dbReference>
<evidence type="ECO:0000313" key="13">
    <source>
        <dbReference type="Proteomes" id="UP000261620"/>
    </source>
</evidence>
<proteinExistence type="inferred from homology"/>
<dbReference type="EC" id="3.6.4.13" evidence="3"/>
<evidence type="ECO:0000256" key="8">
    <source>
        <dbReference type="ARBA" id="ARBA00022840"/>
    </source>
</evidence>
<organism evidence="12 13">
    <name type="scientific">Mola mola</name>
    <name type="common">Ocean sunfish</name>
    <name type="synonym">Tetraodon mola</name>
    <dbReference type="NCBI Taxonomy" id="94237"/>
    <lineage>
        <taxon>Eukaryota</taxon>
        <taxon>Metazoa</taxon>
        <taxon>Chordata</taxon>
        <taxon>Craniata</taxon>
        <taxon>Vertebrata</taxon>
        <taxon>Euteleostomi</taxon>
        <taxon>Actinopterygii</taxon>
        <taxon>Neopterygii</taxon>
        <taxon>Teleostei</taxon>
        <taxon>Neoteleostei</taxon>
        <taxon>Acanthomorphata</taxon>
        <taxon>Eupercaria</taxon>
        <taxon>Tetraodontiformes</taxon>
        <taxon>Molidae</taxon>
        <taxon>Mola</taxon>
    </lineage>
</organism>
<dbReference type="Pfam" id="PF13087">
    <property type="entry name" value="AAA_12"/>
    <property type="match status" value="1"/>
</dbReference>
<evidence type="ECO:0000256" key="7">
    <source>
        <dbReference type="ARBA" id="ARBA00022806"/>
    </source>
</evidence>
<comment type="similarity">
    <text evidence="2">Belongs to the DNA2/NAM7 helicase family. SDE3 subfamily.</text>
</comment>
<accession>A0A3Q4B1I1</accession>
<evidence type="ECO:0000256" key="2">
    <source>
        <dbReference type="ARBA" id="ARBA00005601"/>
    </source>
</evidence>
<dbReference type="SMART" id="SM00382">
    <property type="entry name" value="AAA"/>
    <property type="match status" value="1"/>
</dbReference>